<organism evidence="1 2">
    <name type="scientific">Steroidobacter gossypii</name>
    <dbReference type="NCBI Taxonomy" id="2805490"/>
    <lineage>
        <taxon>Bacteria</taxon>
        <taxon>Pseudomonadati</taxon>
        <taxon>Pseudomonadota</taxon>
        <taxon>Gammaproteobacteria</taxon>
        <taxon>Steroidobacterales</taxon>
        <taxon>Steroidobacteraceae</taxon>
        <taxon>Steroidobacter</taxon>
    </lineage>
</organism>
<dbReference type="Pfam" id="PF06224">
    <property type="entry name" value="AlkZ-like"/>
    <property type="match status" value="1"/>
</dbReference>
<comment type="caution">
    <text evidence="1">The sequence shown here is derived from an EMBL/GenBank/DDBJ whole genome shotgun (WGS) entry which is preliminary data.</text>
</comment>
<name>A0ABS1X382_9GAMM</name>
<dbReference type="InterPro" id="IPR009351">
    <property type="entry name" value="AlkZ-like"/>
</dbReference>
<keyword evidence="2" id="KW-1185">Reference proteome</keyword>
<reference evidence="1 2" key="1">
    <citation type="journal article" date="2021" name="Int. J. Syst. Evol. Microbiol.">
        <title>Steroidobacter gossypii sp. nov., isolated from soil of cotton cropping field.</title>
        <authorList>
            <person name="Huang R."/>
            <person name="Yang S."/>
            <person name="Zhen C."/>
            <person name="Liu W."/>
        </authorList>
    </citation>
    <scope>NUCLEOTIDE SEQUENCE [LARGE SCALE GENOMIC DNA]</scope>
    <source>
        <strain evidence="1 2">S1-65</strain>
    </source>
</reference>
<dbReference type="PANTHER" id="PTHR30528">
    <property type="entry name" value="CYTOPLASMIC PROTEIN"/>
    <property type="match status" value="1"/>
</dbReference>
<protein>
    <submittedName>
        <fullName evidence="1">YcaQ family DNA glycosylase</fullName>
    </submittedName>
</protein>
<evidence type="ECO:0000313" key="1">
    <source>
        <dbReference type="EMBL" id="MBM0107675.1"/>
    </source>
</evidence>
<dbReference type="Proteomes" id="UP000661077">
    <property type="component" value="Unassembled WGS sequence"/>
</dbReference>
<accession>A0ABS1X382</accession>
<gene>
    <name evidence="1" type="ORF">JM946_23270</name>
</gene>
<sequence length="408" mass="46283">MGVAKDSLSIGEARRAALAAQQFLGAGGAPRSARAFADMVRRLGVVQIDSVNVLVRSHYLPIFSRRGPYKSTLLERAAYDERLLFEYWGHEASLLPIESYPLFRWRMDDASKGVGTWGRLRRYATSHQDLVRAALDQIRERGPLGASELTDAGKSKGSWWGWSQGKEILEWLFWIGAVTTARRRNFERLYDLTERVVPESIRNAPEPSREQAQRELMLIGARAMGVASARDLRDYFRLPAKEATARLSELVEDGKLVPVSVEGWKQQGYLHHEAKIPRATAVADVAALLSPFDSLIWERQRTERLFDFHFRLEIYTPIHKRTHGYYVLPLLLGERIVGRVDLKSERQSGVLQVKGGTVEQGVPVTLVLEPLARQLTELARWLGLERYTVTSRKGELMRALRAAVSRRL</sequence>
<proteinExistence type="predicted"/>
<dbReference type="EMBL" id="JAEVLS010000005">
    <property type="protein sequence ID" value="MBM0107675.1"/>
    <property type="molecule type" value="Genomic_DNA"/>
</dbReference>
<dbReference type="RefSeq" id="WP_203169769.1">
    <property type="nucleotide sequence ID" value="NZ_JAEVLS010000005.1"/>
</dbReference>
<dbReference type="PANTHER" id="PTHR30528:SF0">
    <property type="entry name" value="CYTOPLASMIC PROTEIN"/>
    <property type="match status" value="1"/>
</dbReference>
<evidence type="ECO:0000313" key="2">
    <source>
        <dbReference type="Proteomes" id="UP000661077"/>
    </source>
</evidence>